<feature type="region of interest" description="Disordered" evidence="1">
    <location>
        <begin position="432"/>
        <end position="464"/>
    </location>
</feature>
<organism evidence="2 3">
    <name type="scientific">Lasiosphaeria ovina</name>
    <dbReference type="NCBI Taxonomy" id="92902"/>
    <lineage>
        <taxon>Eukaryota</taxon>
        <taxon>Fungi</taxon>
        <taxon>Dikarya</taxon>
        <taxon>Ascomycota</taxon>
        <taxon>Pezizomycotina</taxon>
        <taxon>Sordariomycetes</taxon>
        <taxon>Sordariomycetidae</taxon>
        <taxon>Sordariales</taxon>
        <taxon>Lasiosphaeriaceae</taxon>
        <taxon>Lasiosphaeria</taxon>
    </lineage>
</organism>
<keyword evidence="3" id="KW-1185">Reference proteome</keyword>
<gene>
    <name evidence="2" type="ORF">B0T24DRAFT_617695</name>
</gene>
<evidence type="ECO:0000313" key="3">
    <source>
        <dbReference type="Proteomes" id="UP001287356"/>
    </source>
</evidence>
<feature type="compositionally biased region" description="Low complexity" evidence="1">
    <location>
        <begin position="351"/>
        <end position="366"/>
    </location>
</feature>
<feature type="compositionally biased region" description="Polar residues" evidence="1">
    <location>
        <begin position="446"/>
        <end position="461"/>
    </location>
</feature>
<feature type="region of interest" description="Disordered" evidence="1">
    <location>
        <begin position="188"/>
        <end position="228"/>
    </location>
</feature>
<accession>A0AAE0KFR6</accession>
<sequence length="649" mass="70027">MFGNIAHLIPASRMAQDPPKDVPPPTPVNFPRCYPQAHDNDQGRDQAAEGTASVRPPKPLTSVLQGILRPAEINVSHLEALGVHVIPDSALRDLIPDPAVIPDFGSWLALSPDAAHATNDSTRAKLNTGNLSPGCEVYLERRRELSIPNEAAYRAVRRVPPPKGQSQARLGNSYEFFRHLELFSTFWDDTSKPAPSPQAKNDGPENGEKDNAGPAGPNSKDGQGSENGDAAAQVALISRTGSGHQMPAEYRQNMIAAFIKLVAYDYGCNVSQPRVEPRLYLTSTASSGMPKQPRSSYFSSGCTFVFRTPTTREAARAGLVEGPLVAVSARHSTFFPPARRAPSAPQPPSSSPSSSPPSTAAAPAIPGTDKESTLDLARELVAALITAQHRAREGHTEKRIGEGAWWATKRRWGGGTGGPIGREVEMQAGTDETIGDKDEPPPSSPPHSQVTDVSALPQPSASRPIAASPWGAASYAAAAASAGGASSAASKSTKRIKKSGNLPMYDNYRMVRPPSTTWDKKTKYLAIGKVPGADYDDIFVISALFHHISVVRIRVPDRLLAVLQGEAPDTIQDEKDGKLKRSWGGLEVRRSPWYDFFKVDDRIAAMHVIWSMMAYLMREQTSAPEPSVHGEQGDVEMANAQRLRRLTDM</sequence>
<reference evidence="2" key="2">
    <citation type="submission" date="2023-06" db="EMBL/GenBank/DDBJ databases">
        <authorList>
            <consortium name="Lawrence Berkeley National Laboratory"/>
            <person name="Haridas S."/>
            <person name="Hensen N."/>
            <person name="Bonometti L."/>
            <person name="Westerberg I."/>
            <person name="Brannstrom I.O."/>
            <person name="Guillou S."/>
            <person name="Cros-Aarteil S."/>
            <person name="Calhoun S."/>
            <person name="Kuo A."/>
            <person name="Mondo S."/>
            <person name="Pangilinan J."/>
            <person name="Riley R."/>
            <person name="Labutti K."/>
            <person name="Andreopoulos B."/>
            <person name="Lipzen A."/>
            <person name="Chen C."/>
            <person name="Yanf M."/>
            <person name="Daum C."/>
            <person name="Ng V."/>
            <person name="Clum A."/>
            <person name="Steindorff A."/>
            <person name="Ohm R."/>
            <person name="Martin F."/>
            <person name="Silar P."/>
            <person name="Natvig D."/>
            <person name="Lalanne C."/>
            <person name="Gautier V."/>
            <person name="Ament-Velasquez S.L."/>
            <person name="Kruys A."/>
            <person name="Hutchinson M.I."/>
            <person name="Powell A.J."/>
            <person name="Barry K."/>
            <person name="Miller A.N."/>
            <person name="Grigoriev I.V."/>
            <person name="Debuchy R."/>
            <person name="Gladieux P."/>
            <person name="Thoren M.H."/>
            <person name="Johannesson H."/>
        </authorList>
    </citation>
    <scope>NUCLEOTIDE SEQUENCE</scope>
    <source>
        <strain evidence="2">CBS 958.72</strain>
    </source>
</reference>
<protein>
    <submittedName>
        <fullName evidence="2">Uncharacterized protein</fullName>
    </submittedName>
</protein>
<name>A0AAE0KFR6_9PEZI</name>
<dbReference type="Proteomes" id="UP001287356">
    <property type="component" value="Unassembled WGS sequence"/>
</dbReference>
<reference evidence="2" key="1">
    <citation type="journal article" date="2023" name="Mol. Phylogenet. Evol.">
        <title>Genome-scale phylogeny and comparative genomics of the fungal order Sordariales.</title>
        <authorList>
            <person name="Hensen N."/>
            <person name="Bonometti L."/>
            <person name="Westerberg I."/>
            <person name="Brannstrom I.O."/>
            <person name="Guillou S."/>
            <person name="Cros-Aarteil S."/>
            <person name="Calhoun S."/>
            <person name="Haridas S."/>
            <person name="Kuo A."/>
            <person name="Mondo S."/>
            <person name="Pangilinan J."/>
            <person name="Riley R."/>
            <person name="LaButti K."/>
            <person name="Andreopoulos B."/>
            <person name="Lipzen A."/>
            <person name="Chen C."/>
            <person name="Yan M."/>
            <person name="Daum C."/>
            <person name="Ng V."/>
            <person name="Clum A."/>
            <person name="Steindorff A."/>
            <person name="Ohm R.A."/>
            <person name="Martin F."/>
            <person name="Silar P."/>
            <person name="Natvig D.O."/>
            <person name="Lalanne C."/>
            <person name="Gautier V."/>
            <person name="Ament-Velasquez S.L."/>
            <person name="Kruys A."/>
            <person name="Hutchinson M.I."/>
            <person name="Powell A.J."/>
            <person name="Barry K."/>
            <person name="Miller A.N."/>
            <person name="Grigoriev I.V."/>
            <person name="Debuchy R."/>
            <person name="Gladieux P."/>
            <person name="Hiltunen Thoren M."/>
            <person name="Johannesson H."/>
        </authorList>
    </citation>
    <scope>NUCLEOTIDE SEQUENCE</scope>
    <source>
        <strain evidence="2">CBS 958.72</strain>
    </source>
</reference>
<dbReference type="AlphaFoldDB" id="A0AAE0KFR6"/>
<evidence type="ECO:0000256" key="1">
    <source>
        <dbReference type="SAM" id="MobiDB-lite"/>
    </source>
</evidence>
<feature type="region of interest" description="Disordered" evidence="1">
    <location>
        <begin position="336"/>
        <end position="371"/>
    </location>
</feature>
<feature type="compositionally biased region" description="Basic and acidic residues" evidence="1">
    <location>
        <begin position="202"/>
        <end position="211"/>
    </location>
</feature>
<feature type="region of interest" description="Disordered" evidence="1">
    <location>
        <begin position="9"/>
        <end position="59"/>
    </location>
</feature>
<evidence type="ECO:0000313" key="2">
    <source>
        <dbReference type="EMBL" id="KAK3375998.1"/>
    </source>
</evidence>
<feature type="compositionally biased region" description="Basic and acidic residues" evidence="1">
    <location>
        <begin position="38"/>
        <end position="47"/>
    </location>
</feature>
<proteinExistence type="predicted"/>
<dbReference type="EMBL" id="JAULSN010000003">
    <property type="protein sequence ID" value="KAK3375998.1"/>
    <property type="molecule type" value="Genomic_DNA"/>
</dbReference>
<comment type="caution">
    <text evidence="2">The sequence shown here is derived from an EMBL/GenBank/DDBJ whole genome shotgun (WGS) entry which is preliminary data.</text>
</comment>